<dbReference type="EMBL" id="ML986664">
    <property type="protein sequence ID" value="KAF2261112.1"/>
    <property type="molecule type" value="Genomic_DNA"/>
</dbReference>
<organism evidence="4 5">
    <name type="scientific">Lojkania enalia</name>
    <dbReference type="NCBI Taxonomy" id="147567"/>
    <lineage>
        <taxon>Eukaryota</taxon>
        <taxon>Fungi</taxon>
        <taxon>Dikarya</taxon>
        <taxon>Ascomycota</taxon>
        <taxon>Pezizomycotina</taxon>
        <taxon>Dothideomycetes</taxon>
        <taxon>Pleosporomycetidae</taxon>
        <taxon>Pleosporales</taxon>
        <taxon>Pleosporales incertae sedis</taxon>
        <taxon>Lojkania</taxon>
    </lineage>
</organism>
<dbReference type="SMART" id="SM00248">
    <property type="entry name" value="ANK"/>
    <property type="match status" value="2"/>
</dbReference>
<comment type="caution">
    <text evidence="4">The sequence shown here is derived from an EMBL/GenBank/DDBJ whole genome shotgun (WGS) entry which is preliminary data.</text>
</comment>
<feature type="repeat" description="ANK" evidence="3">
    <location>
        <begin position="54"/>
        <end position="84"/>
    </location>
</feature>
<keyword evidence="5" id="KW-1185">Reference proteome</keyword>
<gene>
    <name evidence="4" type="ORF">CC78DRAFT_522287</name>
</gene>
<dbReference type="PROSITE" id="PS50297">
    <property type="entry name" value="ANK_REP_REGION"/>
    <property type="match status" value="2"/>
</dbReference>
<proteinExistence type="predicted"/>
<protein>
    <submittedName>
        <fullName evidence="4">Ankyrin</fullName>
    </submittedName>
</protein>
<sequence>MAKYLLSLQEIDVNARTGTKAQHTPLMHAAEFGRTEVVSLLIQAGADLDLTNGRGEPALELAVCSRKLEAASLLIEHGASINFR</sequence>
<feature type="non-terminal residue" evidence="4">
    <location>
        <position position="84"/>
    </location>
</feature>
<dbReference type="PROSITE" id="PS50088">
    <property type="entry name" value="ANK_REPEAT"/>
    <property type="match status" value="2"/>
</dbReference>
<reference evidence="5" key="1">
    <citation type="journal article" date="2020" name="Stud. Mycol.">
        <title>101 Dothideomycetes genomes: A test case for predicting lifestyles and emergence of pathogens.</title>
        <authorList>
            <person name="Haridas S."/>
            <person name="Albert R."/>
            <person name="Binder M."/>
            <person name="Bloem J."/>
            <person name="LaButti K."/>
            <person name="Salamov A."/>
            <person name="Andreopoulos B."/>
            <person name="Baker S."/>
            <person name="Barry K."/>
            <person name="Bills G."/>
            <person name="Bluhm B."/>
            <person name="Cannon C."/>
            <person name="Castanera R."/>
            <person name="Culley D."/>
            <person name="Daum C."/>
            <person name="Ezra D."/>
            <person name="Gonzalez J."/>
            <person name="Henrissat B."/>
            <person name="Kuo A."/>
            <person name="Liang C."/>
            <person name="Lipzen A."/>
            <person name="Lutzoni F."/>
            <person name="Magnuson J."/>
            <person name="Mondo S."/>
            <person name="Nolan M."/>
            <person name="Ohm R."/>
            <person name="Pangilinan J."/>
            <person name="Park H.-J."/>
            <person name="Ramirez L."/>
            <person name="Alfaro M."/>
            <person name="Sun H."/>
            <person name="Tritt A."/>
            <person name="Yoshinaga Y."/>
            <person name="Zwiers L.-H."/>
            <person name="Turgeon B."/>
            <person name="Goodwin S."/>
            <person name="Spatafora J."/>
            <person name="Crous P."/>
            <person name="Grigoriev I."/>
        </authorList>
    </citation>
    <scope>NUCLEOTIDE SEQUENCE [LARGE SCALE GENOMIC DNA]</scope>
    <source>
        <strain evidence="5">CBS 304.66</strain>
    </source>
</reference>
<dbReference type="AlphaFoldDB" id="A0A9P4K1X8"/>
<dbReference type="PANTHER" id="PTHR24171">
    <property type="entry name" value="ANKYRIN REPEAT DOMAIN-CONTAINING PROTEIN 39-RELATED"/>
    <property type="match status" value="1"/>
</dbReference>
<evidence type="ECO:0000313" key="5">
    <source>
        <dbReference type="Proteomes" id="UP000800093"/>
    </source>
</evidence>
<dbReference type="PANTHER" id="PTHR24171:SF9">
    <property type="entry name" value="ANKYRIN REPEAT DOMAIN-CONTAINING PROTEIN 39"/>
    <property type="match status" value="1"/>
</dbReference>
<dbReference type="OrthoDB" id="3695581at2759"/>
<evidence type="ECO:0000256" key="2">
    <source>
        <dbReference type="ARBA" id="ARBA00023043"/>
    </source>
</evidence>
<name>A0A9P4K1X8_9PLEO</name>
<evidence type="ECO:0000256" key="1">
    <source>
        <dbReference type="ARBA" id="ARBA00022737"/>
    </source>
</evidence>
<keyword evidence="1" id="KW-0677">Repeat</keyword>
<feature type="repeat" description="ANK" evidence="3">
    <location>
        <begin position="21"/>
        <end position="53"/>
    </location>
</feature>
<accession>A0A9P4K1X8</accession>
<dbReference type="SUPFAM" id="SSF48403">
    <property type="entry name" value="Ankyrin repeat"/>
    <property type="match status" value="1"/>
</dbReference>
<dbReference type="InterPro" id="IPR002110">
    <property type="entry name" value="Ankyrin_rpt"/>
</dbReference>
<evidence type="ECO:0000313" key="4">
    <source>
        <dbReference type="EMBL" id="KAF2261112.1"/>
    </source>
</evidence>
<dbReference type="Pfam" id="PF12796">
    <property type="entry name" value="Ank_2"/>
    <property type="match status" value="1"/>
</dbReference>
<dbReference type="Proteomes" id="UP000800093">
    <property type="component" value="Unassembled WGS sequence"/>
</dbReference>
<dbReference type="PRINTS" id="PR01415">
    <property type="entry name" value="ANKYRIN"/>
</dbReference>
<keyword evidence="2 3" id="KW-0040">ANK repeat</keyword>
<evidence type="ECO:0000256" key="3">
    <source>
        <dbReference type="PROSITE-ProRule" id="PRU00023"/>
    </source>
</evidence>
<dbReference type="Gene3D" id="1.25.40.20">
    <property type="entry name" value="Ankyrin repeat-containing domain"/>
    <property type="match status" value="1"/>
</dbReference>
<dbReference type="InterPro" id="IPR036770">
    <property type="entry name" value="Ankyrin_rpt-contain_sf"/>
</dbReference>